<evidence type="ECO:0000256" key="7">
    <source>
        <dbReference type="ARBA" id="ARBA00023136"/>
    </source>
</evidence>
<evidence type="ECO:0000256" key="5">
    <source>
        <dbReference type="ARBA" id="ARBA00022692"/>
    </source>
</evidence>
<evidence type="ECO:0000256" key="2">
    <source>
        <dbReference type="ARBA" id="ARBA00007935"/>
    </source>
</evidence>
<dbReference type="InterPro" id="IPR000522">
    <property type="entry name" value="ABC_transptr_permease_BtuC"/>
</dbReference>
<dbReference type="PANTHER" id="PTHR30472">
    <property type="entry name" value="FERRIC ENTEROBACTIN TRANSPORT SYSTEM PERMEASE PROTEIN"/>
    <property type="match status" value="1"/>
</dbReference>
<feature type="transmembrane region" description="Helical" evidence="8">
    <location>
        <begin position="171"/>
        <end position="193"/>
    </location>
</feature>
<evidence type="ECO:0000256" key="3">
    <source>
        <dbReference type="ARBA" id="ARBA00022448"/>
    </source>
</evidence>
<evidence type="ECO:0000256" key="8">
    <source>
        <dbReference type="SAM" id="Phobius"/>
    </source>
</evidence>
<organism evidence="9 10">
    <name type="scientific">Psychromarinibacter sediminicola</name>
    <dbReference type="NCBI Taxonomy" id="3033385"/>
    <lineage>
        <taxon>Bacteria</taxon>
        <taxon>Pseudomonadati</taxon>
        <taxon>Pseudomonadota</taxon>
        <taxon>Alphaproteobacteria</taxon>
        <taxon>Rhodobacterales</taxon>
        <taxon>Paracoccaceae</taxon>
        <taxon>Psychromarinibacter</taxon>
    </lineage>
</organism>
<comment type="similarity">
    <text evidence="2">Belongs to the binding-protein-dependent transport system permease family. FecCD subfamily.</text>
</comment>
<keyword evidence="6 8" id="KW-1133">Transmembrane helix</keyword>
<proteinExistence type="inferred from homology"/>
<sequence>MTDISLSIAGRAPARRARLFPAALGLAVLALGLSFTFAVGVGAVPVGARTVWGVIANQLMPGLVEVTWPAGHEAIVWDLRMPRAILAGLVGAGLALVGAVLQAVTRNALADPHLLGISSGGAFGAITALLHTGMILGLATVPIFAFAGALGAMALVLGVARLADAASAERLVLAGVAVSFIVMAGANAMIFLGDPRASHTALFWMLGGLGLAQWSHLIFPALALALCGPWLWLRAQDLDAMTIGDETAATLGIPVSRFRLEVFIAGALLTGVMVAFSGVIGFVGLMIPHVARMVVGGSQARVLPLSALLGAVFLIWCDLFARTVMAPQDIPIGVVTGLVGGLFFVWLLARR</sequence>
<dbReference type="EMBL" id="JARGYC010000089">
    <property type="protein sequence ID" value="MDF0603347.1"/>
    <property type="molecule type" value="Genomic_DNA"/>
</dbReference>
<feature type="transmembrane region" description="Helical" evidence="8">
    <location>
        <begin position="113"/>
        <end position="130"/>
    </location>
</feature>
<feature type="transmembrane region" description="Helical" evidence="8">
    <location>
        <begin position="330"/>
        <end position="349"/>
    </location>
</feature>
<evidence type="ECO:0000313" key="9">
    <source>
        <dbReference type="EMBL" id="MDF0603347.1"/>
    </source>
</evidence>
<protein>
    <submittedName>
        <fullName evidence="9">Iron ABC transporter permease</fullName>
    </submittedName>
</protein>
<feature type="transmembrane region" description="Helical" evidence="8">
    <location>
        <begin position="84"/>
        <end position="101"/>
    </location>
</feature>
<keyword evidence="4" id="KW-1003">Cell membrane</keyword>
<keyword evidence="3" id="KW-0813">Transport</keyword>
<evidence type="ECO:0000256" key="1">
    <source>
        <dbReference type="ARBA" id="ARBA00004651"/>
    </source>
</evidence>
<reference evidence="9" key="1">
    <citation type="submission" date="2023-03" db="EMBL/GenBank/DDBJ databases">
        <title>Multiphase analysis and comparison of six strains from genera Psychromarinibacter, Lutimaribacter, and Maritimibacter, including a novel species: Psychromarinibacter sediminicola sp. nov.</title>
        <authorList>
            <person name="Wang Y.-H."/>
            <person name="Ye M.-Q."/>
            <person name="Du Z.-J."/>
        </authorList>
    </citation>
    <scope>NUCLEOTIDE SEQUENCE</scope>
    <source>
        <strain evidence="9">C21-152</strain>
    </source>
</reference>
<dbReference type="FunFam" id="1.10.3470.10:FF:000001">
    <property type="entry name" value="Vitamin B12 ABC transporter permease BtuC"/>
    <property type="match status" value="1"/>
</dbReference>
<keyword evidence="5 8" id="KW-0812">Transmembrane</keyword>
<feature type="transmembrane region" description="Helical" evidence="8">
    <location>
        <begin position="20"/>
        <end position="44"/>
    </location>
</feature>
<comment type="caution">
    <text evidence="9">The sequence shown here is derived from an EMBL/GenBank/DDBJ whole genome shotgun (WGS) entry which is preliminary data.</text>
</comment>
<evidence type="ECO:0000313" key="10">
    <source>
        <dbReference type="Proteomes" id="UP001220964"/>
    </source>
</evidence>
<dbReference type="GO" id="GO:0033214">
    <property type="term" value="P:siderophore-iron import into cell"/>
    <property type="evidence" value="ECO:0007669"/>
    <property type="project" value="TreeGrafter"/>
</dbReference>
<dbReference type="InterPro" id="IPR037294">
    <property type="entry name" value="ABC_BtuC-like"/>
</dbReference>
<evidence type="ECO:0000256" key="4">
    <source>
        <dbReference type="ARBA" id="ARBA00022475"/>
    </source>
</evidence>
<feature type="transmembrane region" description="Helical" evidence="8">
    <location>
        <begin position="136"/>
        <end position="159"/>
    </location>
</feature>
<dbReference type="AlphaFoldDB" id="A0AAE3NZ33"/>
<gene>
    <name evidence="9" type="ORF">P1J78_21675</name>
</gene>
<keyword evidence="10" id="KW-1185">Reference proteome</keyword>
<accession>A0AAE3NZ33</accession>
<dbReference type="PANTHER" id="PTHR30472:SF67">
    <property type="entry name" value="PERMEASE OF ABC TRANSPORTER-RELATED"/>
    <property type="match status" value="1"/>
</dbReference>
<feature type="transmembrane region" description="Helical" evidence="8">
    <location>
        <begin position="262"/>
        <end position="287"/>
    </location>
</feature>
<dbReference type="GO" id="GO:0022857">
    <property type="term" value="F:transmembrane transporter activity"/>
    <property type="evidence" value="ECO:0007669"/>
    <property type="project" value="InterPro"/>
</dbReference>
<comment type="subcellular location">
    <subcellularLocation>
        <location evidence="1">Cell membrane</location>
        <topology evidence="1">Multi-pass membrane protein</topology>
    </subcellularLocation>
</comment>
<keyword evidence="7 8" id="KW-0472">Membrane</keyword>
<dbReference type="Proteomes" id="UP001220964">
    <property type="component" value="Unassembled WGS sequence"/>
</dbReference>
<dbReference type="CDD" id="cd06550">
    <property type="entry name" value="TM_ABC_iron-siderophores_like"/>
    <property type="match status" value="1"/>
</dbReference>
<dbReference type="Pfam" id="PF01032">
    <property type="entry name" value="FecCD"/>
    <property type="match status" value="1"/>
</dbReference>
<feature type="transmembrane region" description="Helical" evidence="8">
    <location>
        <begin position="302"/>
        <end position="321"/>
    </location>
</feature>
<evidence type="ECO:0000256" key="6">
    <source>
        <dbReference type="ARBA" id="ARBA00022989"/>
    </source>
</evidence>
<name>A0AAE3NZ33_9RHOB</name>
<dbReference type="GO" id="GO:0005886">
    <property type="term" value="C:plasma membrane"/>
    <property type="evidence" value="ECO:0007669"/>
    <property type="project" value="UniProtKB-SubCell"/>
</dbReference>
<dbReference type="Gene3D" id="1.10.3470.10">
    <property type="entry name" value="ABC transporter involved in vitamin B12 uptake, BtuC"/>
    <property type="match status" value="1"/>
</dbReference>
<dbReference type="SUPFAM" id="SSF81345">
    <property type="entry name" value="ABC transporter involved in vitamin B12 uptake, BtuC"/>
    <property type="match status" value="1"/>
</dbReference>
<dbReference type="RefSeq" id="WP_275569470.1">
    <property type="nucleotide sequence ID" value="NZ_JARGYC010000089.1"/>
</dbReference>
<feature type="transmembrane region" description="Helical" evidence="8">
    <location>
        <begin position="213"/>
        <end position="233"/>
    </location>
</feature>